<evidence type="ECO:0000313" key="1">
    <source>
        <dbReference type="EMBL" id="TXG51119.1"/>
    </source>
</evidence>
<evidence type="ECO:0000313" key="2">
    <source>
        <dbReference type="Proteomes" id="UP000323000"/>
    </source>
</evidence>
<comment type="caution">
    <text evidence="1">The sequence shown here is derived from an EMBL/GenBank/DDBJ whole genome shotgun (WGS) entry which is preliminary data.</text>
</comment>
<dbReference type="EMBL" id="VAHF01000011">
    <property type="protein sequence ID" value="TXG51119.1"/>
    <property type="molecule type" value="Genomic_DNA"/>
</dbReference>
<gene>
    <name evidence="1" type="ORF">EZV62_023643</name>
</gene>
<keyword evidence="2" id="KW-1185">Reference proteome</keyword>
<sequence length="247" mass="27279">MGFKLTVLQKQLGAAKKRDLMLSQLIHDGDITTQKGTLTRHIAGDSQNDIRVETVVNVLVRNTISLVRLVESSDLVLKIWVDEFLGLRPVDFQNQKMVGGEGSQVDRSQFVGVSRMEGESRSTRFKAKGKKDFAASFPILNPKETGGKSYFLDKGKCRCAHKSKFNHKKRADDIGCIQIGNVQLSNHLVSSEEESSSSDCELDFLGSNFLKGEGSKTNLIGLIGIKDSGPSNQLSSKKDKHQIVREI</sequence>
<name>A0A5C7H2X4_9ROSI</name>
<protein>
    <submittedName>
        <fullName evidence="1">Uncharacterized protein</fullName>
    </submittedName>
</protein>
<accession>A0A5C7H2X4</accession>
<dbReference type="OrthoDB" id="10570072at2759"/>
<dbReference type="Proteomes" id="UP000323000">
    <property type="component" value="Chromosome 11"/>
</dbReference>
<reference evidence="2" key="1">
    <citation type="journal article" date="2019" name="Gigascience">
        <title>De novo genome assembly of the endangered Acer yangbiense, a plant species with extremely small populations endemic to Yunnan Province, China.</title>
        <authorList>
            <person name="Yang J."/>
            <person name="Wariss H.M."/>
            <person name="Tao L."/>
            <person name="Zhang R."/>
            <person name="Yun Q."/>
            <person name="Hollingsworth P."/>
            <person name="Dao Z."/>
            <person name="Luo G."/>
            <person name="Guo H."/>
            <person name="Ma Y."/>
            <person name="Sun W."/>
        </authorList>
    </citation>
    <scope>NUCLEOTIDE SEQUENCE [LARGE SCALE GENOMIC DNA]</scope>
    <source>
        <strain evidence="2">cv. Malutang</strain>
    </source>
</reference>
<organism evidence="1 2">
    <name type="scientific">Acer yangbiense</name>
    <dbReference type="NCBI Taxonomy" id="1000413"/>
    <lineage>
        <taxon>Eukaryota</taxon>
        <taxon>Viridiplantae</taxon>
        <taxon>Streptophyta</taxon>
        <taxon>Embryophyta</taxon>
        <taxon>Tracheophyta</taxon>
        <taxon>Spermatophyta</taxon>
        <taxon>Magnoliopsida</taxon>
        <taxon>eudicotyledons</taxon>
        <taxon>Gunneridae</taxon>
        <taxon>Pentapetalae</taxon>
        <taxon>rosids</taxon>
        <taxon>malvids</taxon>
        <taxon>Sapindales</taxon>
        <taxon>Sapindaceae</taxon>
        <taxon>Hippocastanoideae</taxon>
        <taxon>Acereae</taxon>
        <taxon>Acer</taxon>
    </lineage>
</organism>
<dbReference type="AlphaFoldDB" id="A0A5C7H2X4"/>
<proteinExistence type="predicted"/>